<feature type="domain" description="DRTGG" evidence="2">
    <location>
        <begin position="248"/>
        <end position="360"/>
    </location>
</feature>
<sequence>MTQSDLNLPSTNPFTLPALPLLKAPTNTENKRLFVAATRMNDGKTTTCLGLFAALQAAFPRVGFIKPIGQRFVEVQGHKVDEDSVLLDTIYKVRVPIESMSPVAIDGSFTRRYLKNPADMLPKLEDQICRAFDRVSWEKDFTLIEGTGHAGVGSVFDLSNARVAKLLKAKAIIVCPGGIGRPIDEIALNKALFDQVGVEVVGAILNKVEADKMDMITEYAGRGLKRLGVPLLGVLPIQQVLARPNLAQIAEHIDGRWLNASANAKNVRVGRLVVGAMAAKGIVEHLRAGTVIITPGDRDDILLAAISSAQLSPDSRVAGIILTNDIEPHAKLRELLTQTDIPIMMAAGESYTVTSKINSMTVKTQPGDSDKIPVIKKLIQEHVGMENLLAAIG</sequence>
<dbReference type="Proteomes" id="UP001218638">
    <property type="component" value="Chromosome"/>
</dbReference>
<evidence type="ECO:0000259" key="2">
    <source>
        <dbReference type="Pfam" id="PF07085"/>
    </source>
</evidence>
<dbReference type="InterPro" id="IPR010766">
    <property type="entry name" value="DRTGG"/>
</dbReference>
<evidence type="ECO:0000313" key="4">
    <source>
        <dbReference type="Proteomes" id="UP001218638"/>
    </source>
</evidence>
<dbReference type="Gene3D" id="3.40.50.300">
    <property type="entry name" value="P-loop containing nucleotide triphosphate hydrolases"/>
    <property type="match status" value="1"/>
</dbReference>
<dbReference type="Gene3D" id="3.40.1390.20">
    <property type="entry name" value="HprK N-terminal domain-like"/>
    <property type="match status" value="1"/>
</dbReference>
<dbReference type="SUPFAM" id="SSF75138">
    <property type="entry name" value="HprK N-terminal domain-like"/>
    <property type="match status" value="1"/>
</dbReference>
<dbReference type="SUPFAM" id="SSF52540">
    <property type="entry name" value="P-loop containing nucleoside triphosphate hydrolases"/>
    <property type="match status" value="1"/>
</dbReference>
<protein>
    <submittedName>
        <fullName evidence="3">AAA family ATPase</fullName>
    </submittedName>
</protein>
<dbReference type="KEGG" id="slom:PXH66_04955"/>
<comment type="subunit">
    <text evidence="1">Homohexamer.</text>
</comment>
<dbReference type="Pfam" id="PF13500">
    <property type="entry name" value="AAA_26"/>
    <property type="match status" value="1"/>
</dbReference>
<dbReference type="InterPro" id="IPR027417">
    <property type="entry name" value="P-loop_NTPase"/>
</dbReference>
<dbReference type="InterPro" id="IPR050500">
    <property type="entry name" value="Phos_Acetyltrans/Butyryltrans"/>
</dbReference>
<reference evidence="3" key="1">
    <citation type="submission" date="2023-03" db="EMBL/GenBank/DDBJ databases">
        <title>Lomoglobus Profundus gen. nov., sp. nov., a novel member of the phylum Verrucomicrobia, isolated from deep-marine sediment of South China Sea.</title>
        <authorList>
            <person name="Ahmad T."/>
            <person name="Ishaq S.E."/>
            <person name="Wang F."/>
        </authorList>
    </citation>
    <scope>NUCLEOTIDE SEQUENCE</scope>
    <source>
        <strain evidence="3">LMO-M01</strain>
    </source>
</reference>
<dbReference type="PANTHER" id="PTHR43356:SF2">
    <property type="entry name" value="PHOSPHATE ACETYLTRANSFERASE"/>
    <property type="match status" value="1"/>
</dbReference>
<dbReference type="AlphaFoldDB" id="A0AAF0I3K3"/>
<dbReference type="EMBL" id="CP119075">
    <property type="protein sequence ID" value="WED66194.1"/>
    <property type="molecule type" value="Genomic_DNA"/>
</dbReference>
<keyword evidence="4" id="KW-1185">Reference proteome</keyword>
<dbReference type="Pfam" id="PF07085">
    <property type="entry name" value="DRTGG"/>
    <property type="match status" value="1"/>
</dbReference>
<dbReference type="RefSeq" id="WP_330928450.1">
    <property type="nucleotide sequence ID" value="NZ_CP119075.1"/>
</dbReference>
<dbReference type="InterPro" id="IPR028979">
    <property type="entry name" value="Ser_kin/Pase_Hpr-like_N_sf"/>
</dbReference>
<accession>A0AAF0I3K3</accession>
<name>A0AAF0I3K3_9BACT</name>
<dbReference type="CDD" id="cd03109">
    <property type="entry name" value="DTBS"/>
    <property type="match status" value="1"/>
</dbReference>
<dbReference type="PANTHER" id="PTHR43356">
    <property type="entry name" value="PHOSPHATE ACETYLTRANSFERASE"/>
    <property type="match status" value="1"/>
</dbReference>
<organism evidence="3 4">
    <name type="scientific">Synoicihabitans lomoniglobus</name>
    <dbReference type="NCBI Taxonomy" id="2909285"/>
    <lineage>
        <taxon>Bacteria</taxon>
        <taxon>Pseudomonadati</taxon>
        <taxon>Verrucomicrobiota</taxon>
        <taxon>Opitutia</taxon>
        <taxon>Opitutales</taxon>
        <taxon>Opitutaceae</taxon>
        <taxon>Synoicihabitans</taxon>
    </lineage>
</organism>
<proteinExistence type="predicted"/>
<evidence type="ECO:0000256" key="1">
    <source>
        <dbReference type="ARBA" id="ARBA00011643"/>
    </source>
</evidence>
<gene>
    <name evidence="3" type="ORF">PXH66_04955</name>
</gene>
<evidence type="ECO:0000313" key="3">
    <source>
        <dbReference type="EMBL" id="WED66194.1"/>
    </source>
</evidence>